<keyword evidence="2" id="KW-1185">Reference proteome</keyword>
<evidence type="ECO:0000313" key="2">
    <source>
        <dbReference type="Proteomes" id="UP000027345"/>
    </source>
</evidence>
<sequence>MSPAEARRAGAHRLRAATPSTPLLAAEVARGGGMRVDELPQAGVGLRPAGAGGLDAVAPRREVGVQRIVEPLVRAGFDMAAVRKPATEPLVSAGVASVGGCWSRPMPASGKQVAA</sequence>
<protein>
    <submittedName>
        <fullName evidence="1">Uncharacterized protein</fullName>
    </submittedName>
</protein>
<dbReference type="EMBL" id="JMQI01000028">
    <property type="protein sequence ID" value="KDN21132.1"/>
    <property type="molecule type" value="Genomic_DNA"/>
</dbReference>
<name>A0A066U5K9_9PSEU</name>
<reference evidence="1 2" key="1">
    <citation type="submission" date="2014-05" db="EMBL/GenBank/DDBJ databases">
        <title>Draft genome sequence of Amycolatopsis rifamycinica DSM 46095.</title>
        <authorList>
            <person name="Lal R."/>
            <person name="Saxena A."/>
            <person name="Kumari R."/>
            <person name="Mukherjee U."/>
            <person name="Singh P."/>
            <person name="Sangwan N."/>
            <person name="Mahato N.K."/>
        </authorList>
    </citation>
    <scope>NUCLEOTIDE SEQUENCE [LARGE SCALE GENOMIC DNA]</scope>
    <source>
        <strain evidence="1 2">DSM 46095</strain>
    </source>
</reference>
<evidence type="ECO:0000313" key="1">
    <source>
        <dbReference type="EMBL" id="KDN21132.1"/>
    </source>
</evidence>
<proteinExistence type="predicted"/>
<comment type="caution">
    <text evidence="1">The sequence shown here is derived from an EMBL/GenBank/DDBJ whole genome shotgun (WGS) entry which is preliminary data.</text>
</comment>
<accession>A0A066U5K9</accession>
<dbReference type="AlphaFoldDB" id="A0A066U5K9"/>
<dbReference type="Proteomes" id="UP000027345">
    <property type="component" value="Unassembled WGS sequence"/>
</dbReference>
<gene>
    <name evidence="1" type="ORF">DV20_14670</name>
</gene>
<dbReference type="STRING" id="287986.DV20_14670"/>
<organism evidence="1 2">
    <name type="scientific">Amycolatopsis rifamycinica</name>
    <dbReference type="NCBI Taxonomy" id="287986"/>
    <lineage>
        <taxon>Bacteria</taxon>
        <taxon>Bacillati</taxon>
        <taxon>Actinomycetota</taxon>
        <taxon>Actinomycetes</taxon>
        <taxon>Pseudonocardiales</taxon>
        <taxon>Pseudonocardiaceae</taxon>
        <taxon>Amycolatopsis</taxon>
    </lineage>
</organism>